<evidence type="ECO:0000256" key="1">
    <source>
        <dbReference type="ARBA" id="ARBA00004651"/>
    </source>
</evidence>
<evidence type="ECO:0000256" key="7">
    <source>
        <dbReference type="ARBA" id="ARBA00034247"/>
    </source>
</evidence>
<evidence type="ECO:0000313" key="10">
    <source>
        <dbReference type="EMBL" id="MBC3883405.1"/>
    </source>
</evidence>
<keyword evidence="6 8" id="KW-0472">Membrane</keyword>
<dbReference type="EC" id="2.7.7.65" evidence="2"/>
<dbReference type="PANTHER" id="PTHR45138:SF9">
    <property type="entry name" value="DIGUANYLATE CYCLASE DGCM-RELATED"/>
    <property type="match status" value="1"/>
</dbReference>
<dbReference type="PANTHER" id="PTHR45138">
    <property type="entry name" value="REGULATORY COMPONENTS OF SENSORY TRANSDUCTION SYSTEM"/>
    <property type="match status" value="1"/>
</dbReference>
<dbReference type="EMBL" id="JACOFZ010000014">
    <property type="protein sequence ID" value="MBC3883405.1"/>
    <property type="molecule type" value="Genomic_DNA"/>
</dbReference>
<dbReference type="Proteomes" id="UP000627446">
    <property type="component" value="Unassembled WGS sequence"/>
</dbReference>
<dbReference type="GO" id="GO:0052621">
    <property type="term" value="F:diguanylate cyclase activity"/>
    <property type="evidence" value="ECO:0007669"/>
    <property type="project" value="UniProtKB-EC"/>
</dbReference>
<evidence type="ECO:0000256" key="6">
    <source>
        <dbReference type="ARBA" id="ARBA00023136"/>
    </source>
</evidence>
<dbReference type="FunFam" id="3.30.70.270:FF:000001">
    <property type="entry name" value="Diguanylate cyclase domain protein"/>
    <property type="match status" value="1"/>
</dbReference>
<sequence>MRKSFKQYHLLIWISLILVLGFVAVLTTSYYVSRETLQRGLSENTLPITGDNVYSEIQKDILRPVFVSAQMANDTFVRDWVIDGEQDVAQISKYLKEIKSKNNAISSFFVSDITKNYYYPDGLLKTIKDSEPRDQWFFRVKNLKAQYETNVDADMANRDNMTIFTNYRVVNYEGKFIGAVGIGLTLDTMKHLIDSYQTRFQRNIYFVDKKGNVVLSGSSFAHKKTNLENIPGIKVLAKQILANAKNDSLHLEYADGAESVYVNSRFIPELGWHLLVEQNFDGELKPLHRLLMVNAAIGLGITFTVLIIVLLSIRRYQKRIEKSAATDPLTKLLNRQAFDFVFQQAILDSERSRQPLCVALMDIDHFKKINDKHGHLLGDHVLREIAAISKRSLRESDVICRWGGEEFLLLLKNCSLEKATSIAENLRATIAGNDFSRTTDLAKGKLSLTVSMGVAEYKSNESEDSMFERADVALYQAKENGRNSVYFSE</sequence>
<reference evidence="10" key="1">
    <citation type="submission" date="2020-08" db="EMBL/GenBank/DDBJ databases">
        <title>Novel species isolated from subtropical streams in China.</title>
        <authorList>
            <person name="Lu H."/>
        </authorList>
    </citation>
    <scope>NUCLEOTIDE SEQUENCE</scope>
    <source>
        <strain evidence="10">LX22W</strain>
    </source>
</reference>
<accession>A0A923HPQ7</accession>
<organism evidence="10 11">
    <name type="scientific">Undibacterium nitidum</name>
    <dbReference type="NCBI Taxonomy" id="2762298"/>
    <lineage>
        <taxon>Bacteria</taxon>
        <taxon>Pseudomonadati</taxon>
        <taxon>Pseudomonadota</taxon>
        <taxon>Betaproteobacteria</taxon>
        <taxon>Burkholderiales</taxon>
        <taxon>Oxalobacteraceae</taxon>
        <taxon>Undibacterium</taxon>
    </lineage>
</organism>
<comment type="subcellular location">
    <subcellularLocation>
        <location evidence="1">Cell membrane</location>
        <topology evidence="1">Multi-pass membrane protein</topology>
    </subcellularLocation>
</comment>
<keyword evidence="5 8" id="KW-1133">Transmembrane helix</keyword>
<name>A0A923HPQ7_9BURK</name>
<dbReference type="InterPro" id="IPR050469">
    <property type="entry name" value="Diguanylate_Cyclase"/>
</dbReference>
<dbReference type="NCBIfam" id="TIGR00254">
    <property type="entry name" value="GGDEF"/>
    <property type="match status" value="1"/>
</dbReference>
<dbReference type="PROSITE" id="PS50887">
    <property type="entry name" value="GGDEF"/>
    <property type="match status" value="1"/>
</dbReference>
<evidence type="ECO:0000313" key="11">
    <source>
        <dbReference type="Proteomes" id="UP000627446"/>
    </source>
</evidence>
<dbReference type="CDD" id="cd18773">
    <property type="entry name" value="PDC1_HK_sensor"/>
    <property type="match status" value="1"/>
</dbReference>
<dbReference type="Pfam" id="PF02743">
    <property type="entry name" value="dCache_1"/>
    <property type="match status" value="1"/>
</dbReference>
<dbReference type="Gene3D" id="3.30.70.270">
    <property type="match status" value="1"/>
</dbReference>
<dbReference type="CDD" id="cd01949">
    <property type="entry name" value="GGDEF"/>
    <property type="match status" value="1"/>
</dbReference>
<keyword evidence="4 8" id="KW-0812">Transmembrane</keyword>
<evidence type="ECO:0000256" key="8">
    <source>
        <dbReference type="SAM" id="Phobius"/>
    </source>
</evidence>
<dbReference type="InterPro" id="IPR000160">
    <property type="entry name" value="GGDEF_dom"/>
</dbReference>
<gene>
    <name evidence="10" type="ORF">H8K36_18590</name>
</gene>
<proteinExistence type="predicted"/>
<feature type="domain" description="GGDEF" evidence="9">
    <location>
        <begin position="354"/>
        <end position="489"/>
    </location>
</feature>
<dbReference type="InterPro" id="IPR043128">
    <property type="entry name" value="Rev_trsase/Diguanyl_cyclase"/>
</dbReference>
<feature type="transmembrane region" description="Helical" evidence="8">
    <location>
        <begin position="12"/>
        <end position="32"/>
    </location>
</feature>
<dbReference type="AlphaFoldDB" id="A0A923HPQ7"/>
<evidence type="ECO:0000256" key="3">
    <source>
        <dbReference type="ARBA" id="ARBA00022475"/>
    </source>
</evidence>
<dbReference type="SUPFAM" id="SSF55073">
    <property type="entry name" value="Nucleotide cyclase"/>
    <property type="match status" value="1"/>
</dbReference>
<protein>
    <recommendedName>
        <fullName evidence="2">diguanylate cyclase</fullName>
        <ecNumber evidence="2">2.7.7.65</ecNumber>
    </recommendedName>
</protein>
<evidence type="ECO:0000259" key="9">
    <source>
        <dbReference type="PROSITE" id="PS50887"/>
    </source>
</evidence>
<dbReference type="RefSeq" id="WP_186918025.1">
    <property type="nucleotide sequence ID" value="NZ_JACOFZ010000014.1"/>
</dbReference>
<evidence type="ECO:0000256" key="4">
    <source>
        <dbReference type="ARBA" id="ARBA00022692"/>
    </source>
</evidence>
<comment type="catalytic activity">
    <reaction evidence="7">
        <text>2 GTP = 3',3'-c-di-GMP + 2 diphosphate</text>
        <dbReference type="Rhea" id="RHEA:24898"/>
        <dbReference type="ChEBI" id="CHEBI:33019"/>
        <dbReference type="ChEBI" id="CHEBI:37565"/>
        <dbReference type="ChEBI" id="CHEBI:58805"/>
        <dbReference type="EC" id="2.7.7.65"/>
    </reaction>
</comment>
<comment type="caution">
    <text evidence="10">The sequence shown here is derived from an EMBL/GenBank/DDBJ whole genome shotgun (WGS) entry which is preliminary data.</text>
</comment>
<dbReference type="InterPro" id="IPR029787">
    <property type="entry name" value="Nucleotide_cyclase"/>
</dbReference>
<evidence type="ECO:0000256" key="2">
    <source>
        <dbReference type="ARBA" id="ARBA00012528"/>
    </source>
</evidence>
<dbReference type="Gene3D" id="3.30.450.20">
    <property type="entry name" value="PAS domain"/>
    <property type="match status" value="1"/>
</dbReference>
<dbReference type="SMART" id="SM00267">
    <property type="entry name" value="GGDEF"/>
    <property type="match status" value="1"/>
</dbReference>
<keyword evidence="3" id="KW-1003">Cell membrane</keyword>
<feature type="transmembrane region" description="Helical" evidence="8">
    <location>
        <begin position="290"/>
        <end position="313"/>
    </location>
</feature>
<keyword evidence="11" id="KW-1185">Reference proteome</keyword>
<evidence type="ECO:0000256" key="5">
    <source>
        <dbReference type="ARBA" id="ARBA00022989"/>
    </source>
</evidence>
<dbReference type="Pfam" id="PF00990">
    <property type="entry name" value="GGDEF"/>
    <property type="match status" value="1"/>
</dbReference>
<dbReference type="InterPro" id="IPR033479">
    <property type="entry name" value="dCache_1"/>
</dbReference>
<dbReference type="GO" id="GO:0005886">
    <property type="term" value="C:plasma membrane"/>
    <property type="evidence" value="ECO:0007669"/>
    <property type="project" value="UniProtKB-SubCell"/>
</dbReference>